<dbReference type="Gene3D" id="2.102.10.10">
    <property type="entry name" value="Rieske [2Fe-2S] iron-sulphur domain"/>
    <property type="match status" value="1"/>
</dbReference>
<dbReference type="PROSITE" id="PS51296">
    <property type="entry name" value="RIESKE"/>
    <property type="match status" value="1"/>
</dbReference>
<sequence>MSQKVEMAQTNQELPKQTVVVIGLGMVGLSFIEKLLKYDVHKRFKIESFSEEPRVAYNRVGLTQYFAHRSEEELFMQPPLWYEDQDVKIHLGDKAERIDREKKIVHSSKGLAVPYDYCIIATGSYAWKPPMPNVNSTGVFVYRTIDDLNDIISYSANCKKSAVIGGGLLGLEAAKALHDLGLSLTIVEVSPILMPRQLDKKGAKLLLSEIEKLGINHALGQPPKEVVVGDDGKIKGLSFPDGKFMELDMLVVAAGIRPRDEIAKNSGINTHQRGGIFVDDRLQTNDPSIFAIGEVALHGGMIYGLVVPGYDMADVVAANLANPSSDRKFAGGDLSSKLKLLGVHVASFGDYFAKDDVAMPLVYKDPFGSVYKKLLFSKDGKHLLGGILVGDTDDYTKLHALSKSKKPLTMNPSELILGVKSGQAPGSDDLPDEAQICSCNNVSKGEIREAVRTKNCRSIGEVKSCTKAGTGCGGCVPVVVEVLNAELKAMGQKMSQNLCPHFEFTRVELFQIIKIKKLRTFKEIIETSGKVGTYGCEICKTTVASIIASLWNEPILNQATILDTNDRFLANIQRGGSYSVVPRVPGGEITPEKLIVLGQVAKKYGLYTKITGGQRVDLFGANKYDLPEIWEELVSAGFESGHAYGKALRTVKSCVGSTWCRYGIGDSVGFAVRIENRYKGIRSPHKIKGAVSGCIRECAEAQGKDFGLIATDKGFNIYVCGNGGAQPKHAVLLAKDVPEELCIKYLDRFLMYYIHTADRLTRTARWFEKLEGGIDYLRSVIIDDKLGICKDLEEDMARLIDTYQCEWTEVVNNPSRRNYFKQFINTPETQPEIEKIEERGQKRPADWPKVFSDPYEKPKVEDLGDQTTWVKIAPVDAFPEDGGQVIKYGETQIAIFNTGRKRWYATQNMCPHKRAFVLASGVIGDNENGVFHVSCPMHKKNFALETGECISGDVDLKIMTFGVKAEDDYVWLELPPSQELDRLLGTNKWIVTKKCGTNKSLKASIDVQIVGSTENAGCASAECGDKKLDW</sequence>
<dbReference type="SUPFAM" id="SSF56014">
    <property type="entry name" value="Nitrite and sulphite reductase 4Fe-4S domain-like"/>
    <property type="match status" value="1"/>
</dbReference>
<dbReference type="InterPro" id="IPR012744">
    <property type="entry name" value="Nitri_red_NirB"/>
</dbReference>
<dbReference type="Gene3D" id="3.50.50.60">
    <property type="entry name" value="FAD/NAD(P)-binding domain"/>
    <property type="match status" value="2"/>
</dbReference>
<dbReference type="InterPro" id="IPR052034">
    <property type="entry name" value="NasD-like"/>
</dbReference>
<dbReference type="InterPro" id="IPR036136">
    <property type="entry name" value="Nit/Sulf_reduc_fer-like_dom_sf"/>
</dbReference>
<evidence type="ECO:0000256" key="14">
    <source>
        <dbReference type="ARBA" id="ARBA00023014"/>
    </source>
</evidence>
<dbReference type="CDD" id="cd19943">
    <property type="entry name" value="NirB_Fer2_BFD-like_1"/>
    <property type="match status" value="1"/>
</dbReference>
<dbReference type="Gene3D" id="1.10.10.1100">
    <property type="entry name" value="BFD-like [2Fe-2S]-binding domain"/>
    <property type="match status" value="1"/>
</dbReference>
<dbReference type="GO" id="GO:0015980">
    <property type="term" value="P:energy derivation by oxidation of organic compounds"/>
    <property type="evidence" value="ECO:0007669"/>
    <property type="project" value="UniProtKB-ARBA"/>
</dbReference>
<dbReference type="Pfam" id="PF18267">
    <property type="entry name" value="Rubredoxin_C"/>
    <property type="match status" value="1"/>
</dbReference>
<comment type="cofactor">
    <cofactor evidence="3">
        <name>FAD</name>
        <dbReference type="ChEBI" id="CHEBI:57692"/>
    </cofactor>
</comment>
<dbReference type="GO" id="GO:0042128">
    <property type="term" value="P:nitrate assimilation"/>
    <property type="evidence" value="ECO:0007669"/>
    <property type="project" value="UniProtKB-KW"/>
</dbReference>
<dbReference type="InterPro" id="IPR041854">
    <property type="entry name" value="BFD-like_2Fe2S-bd_dom_sf"/>
</dbReference>
<dbReference type="GO" id="GO:0051537">
    <property type="term" value="F:2 iron, 2 sulfur cluster binding"/>
    <property type="evidence" value="ECO:0007669"/>
    <property type="project" value="UniProtKB-KW"/>
</dbReference>
<evidence type="ECO:0000313" key="23">
    <source>
        <dbReference type="Proteomes" id="UP000789342"/>
    </source>
</evidence>
<dbReference type="InterPro" id="IPR023753">
    <property type="entry name" value="FAD/NAD-binding_dom"/>
</dbReference>
<dbReference type="PRINTS" id="PR00411">
    <property type="entry name" value="PNDRDTASEI"/>
</dbReference>
<evidence type="ECO:0000256" key="3">
    <source>
        <dbReference type="ARBA" id="ARBA00001974"/>
    </source>
</evidence>
<evidence type="ECO:0000256" key="9">
    <source>
        <dbReference type="ARBA" id="ARBA00022714"/>
    </source>
</evidence>
<comment type="similarity">
    <text evidence="5">Belongs to the nitrite and sulfite reductase 4Fe-4S domain family.</text>
</comment>
<dbReference type="Pfam" id="PF07992">
    <property type="entry name" value="Pyr_redox_2"/>
    <property type="match status" value="1"/>
</dbReference>
<comment type="cofactor">
    <cofactor evidence="1">
        <name>siroheme</name>
        <dbReference type="ChEBI" id="CHEBI:60052"/>
    </cofactor>
</comment>
<keyword evidence="8" id="KW-0285">Flavoprotein</keyword>
<dbReference type="InterPro" id="IPR036922">
    <property type="entry name" value="Rieske_2Fe-2S_sf"/>
</dbReference>
<keyword evidence="9" id="KW-0001">2Fe-2S</keyword>
<comment type="catalytic activity">
    <reaction evidence="17">
        <text>NH4(+) + 3 NAD(+) + 2 H2O = nitrite + 3 NADH + 5 H(+)</text>
        <dbReference type="Rhea" id="RHEA:24628"/>
        <dbReference type="ChEBI" id="CHEBI:15377"/>
        <dbReference type="ChEBI" id="CHEBI:15378"/>
        <dbReference type="ChEBI" id="CHEBI:16301"/>
        <dbReference type="ChEBI" id="CHEBI:28938"/>
        <dbReference type="ChEBI" id="CHEBI:57540"/>
        <dbReference type="ChEBI" id="CHEBI:57945"/>
        <dbReference type="EC" id="1.7.1.4"/>
    </reaction>
</comment>
<accession>A0A9N9FJ48</accession>
<evidence type="ECO:0000256" key="13">
    <source>
        <dbReference type="ARBA" id="ARBA00023004"/>
    </source>
</evidence>
<dbReference type="PANTHER" id="PTHR43809:SF1">
    <property type="entry name" value="NITRITE REDUCTASE (NADH) LARGE SUBUNIT"/>
    <property type="match status" value="1"/>
</dbReference>
<keyword evidence="6" id="KW-0004">4Fe-4S</keyword>
<keyword evidence="23" id="KW-1185">Reference proteome</keyword>
<evidence type="ECO:0000256" key="15">
    <source>
        <dbReference type="ARBA" id="ARBA00023063"/>
    </source>
</evidence>
<evidence type="ECO:0000256" key="4">
    <source>
        <dbReference type="ARBA" id="ARBA00005096"/>
    </source>
</evidence>
<dbReference type="FunFam" id="1.10.10.1100:FF:000002">
    <property type="entry name" value="Nitrite reductase large subunit"/>
    <property type="match status" value="1"/>
</dbReference>
<evidence type="ECO:0000256" key="7">
    <source>
        <dbReference type="ARBA" id="ARBA00022617"/>
    </source>
</evidence>
<dbReference type="PANTHER" id="PTHR43809">
    <property type="entry name" value="NITRITE REDUCTASE (NADH) LARGE SUBUNIT"/>
    <property type="match status" value="1"/>
</dbReference>
<comment type="catalytic activity">
    <reaction evidence="18">
        <text>NH4(+) + 3 NADP(+) + 2 H2O = nitrite + 3 NADPH + 5 H(+)</text>
        <dbReference type="Rhea" id="RHEA:24632"/>
        <dbReference type="ChEBI" id="CHEBI:15377"/>
        <dbReference type="ChEBI" id="CHEBI:15378"/>
        <dbReference type="ChEBI" id="CHEBI:16301"/>
        <dbReference type="ChEBI" id="CHEBI:28938"/>
        <dbReference type="ChEBI" id="CHEBI:57783"/>
        <dbReference type="ChEBI" id="CHEBI:58349"/>
        <dbReference type="EC" id="1.7.1.4"/>
    </reaction>
</comment>
<keyword evidence="13" id="KW-0408">Iron</keyword>
<evidence type="ECO:0000256" key="6">
    <source>
        <dbReference type="ARBA" id="ARBA00022485"/>
    </source>
</evidence>
<dbReference type="GO" id="GO:0008942">
    <property type="term" value="F:nitrite reductase [NAD(P)H] activity"/>
    <property type="evidence" value="ECO:0007669"/>
    <property type="project" value="UniProtKB-EC"/>
</dbReference>
<dbReference type="InterPro" id="IPR017941">
    <property type="entry name" value="Rieske_2Fe-2S"/>
</dbReference>
<proteinExistence type="inferred from homology"/>
<dbReference type="EMBL" id="CAJVPV010002852">
    <property type="protein sequence ID" value="CAG8537760.1"/>
    <property type="molecule type" value="Genomic_DNA"/>
</dbReference>
<evidence type="ECO:0000256" key="17">
    <source>
        <dbReference type="ARBA" id="ARBA00050114"/>
    </source>
</evidence>
<dbReference type="Pfam" id="PF01077">
    <property type="entry name" value="NIR_SIR"/>
    <property type="match status" value="1"/>
</dbReference>
<reference evidence="22" key="1">
    <citation type="submission" date="2021-06" db="EMBL/GenBank/DDBJ databases">
        <authorList>
            <person name="Kallberg Y."/>
            <person name="Tangrot J."/>
            <person name="Rosling A."/>
        </authorList>
    </citation>
    <scope>NUCLEOTIDE SEQUENCE</scope>
    <source>
        <strain evidence="22">CL551</strain>
    </source>
</reference>
<evidence type="ECO:0000256" key="11">
    <source>
        <dbReference type="ARBA" id="ARBA00022827"/>
    </source>
</evidence>
<keyword evidence="14" id="KW-0411">Iron-sulfur</keyword>
<protein>
    <recommendedName>
        <fullName evidence="20">Nitrite reductase [NAD(P)H]</fullName>
        <ecNumber evidence="19">1.7.1.4</ecNumber>
    </recommendedName>
</protein>
<evidence type="ECO:0000313" key="22">
    <source>
        <dbReference type="EMBL" id="CAG8537760.1"/>
    </source>
</evidence>
<organism evidence="22 23">
    <name type="scientific">Acaulospora morrowiae</name>
    <dbReference type="NCBI Taxonomy" id="94023"/>
    <lineage>
        <taxon>Eukaryota</taxon>
        <taxon>Fungi</taxon>
        <taxon>Fungi incertae sedis</taxon>
        <taxon>Mucoromycota</taxon>
        <taxon>Glomeromycotina</taxon>
        <taxon>Glomeromycetes</taxon>
        <taxon>Diversisporales</taxon>
        <taxon>Acaulosporaceae</taxon>
        <taxon>Acaulospora</taxon>
    </lineage>
</organism>
<evidence type="ECO:0000256" key="1">
    <source>
        <dbReference type="ARBA" id="ARBA00001929"/>
    </source>
</evidence>
<dbReference type="OrthoDB" id="432169at2759"/>
<dbReference type="CDD" id="cd03529">
    <property type="entry name" value="Rieske_NirD"/>
    <property type="match status" value="1"/>
</dbReference>
<dbReference type="InterPro" id="IPR007419">
    <property type="entry name" value="BFD-like_2Fe2S-bd_dom"/>
</dbReference>
<dbReference type="InterPro" id="IPR012748">
    <property type="entry name" value="Rieske-like_NirD"/>
</dbReference>
<dbReference type="PROSITE" id="PS00365">
    <property type="entry name" value="NIR_SIR"/>
    <property type="match status" value="1"/>
</dbReference>
<comment type="cofactor">
    <cofactor evidence="2">
        <name>[4Fe-4S] cluster</name>
        <dbReference type="ChEBI" id="CHEBI:49883"/>
    </cofactor>
</comment>
<evidence type="ECO:0000256" key="20">
    <source>
        <dbReference type="ARBA" id="ARBA00070300"/>
    </source>
</evidence>
<dbReference type="InterPro" id="IPR045854">
    <property type="entry name" value="NO2/SO3_Rdtase_4Fe4S_sf"/>
</dbReference>
<evidence type="ECO:0000256" key="10">
    <source>
        <dbReference type="ARBA" id="ARBA00022723"/>
    </source>
</evidence>
<evidence type="ECO:0000256" key="5">
    <source>
        <dbReference type="ARBA" id="ARBA00010429"/>
    </source>
</evidence>
<keyword evidence="12" id="KW-0560">Oxidoreductase</keyword>
<dbReference type="InterPro" id="IPR016156">
    <property type="entry name" value="FAD/NAD-linked_Rdtase_dimer_sf"/>
</dbReference>
<dbReference type="Pfam" id="PF13806">
    <property type="entry name" value="Rieske_2"/>
    <property type="match status" value="1"/>
</dbReference>
<dbReference type="FunFam" id="3.30.413.10:FF:000007">
    <property type="entry name" value="Nitrite reductase [NAD(P)H] large subunit"/>
    <property type="match status" value="1"/>
</dbReference>
<gene>
    <name evidence="22" type="ORF">AMORRO_LOCUS4979</name>
</gene>
<evidence type="ECO:0000256" key="18">
    <source>
        <dbReference type="ARBA" id="ARBA00051413"/>
    </source>
</evidence>
<dbReference type="InterPro" id="IPR041575">
    <property type="entry name" value="Rubredoxin_C"/>
</dbReference>
<evidence type="ECO:0000259" key="21">
    <source>
        <dbReference type="PROSITE" id="PS51296"/>
    </source>
</evidence>
<name>A0A9N9FJ48_9GLOM</name>
<dbReference type="PRINTS" id="PR00397">
    <property type="entry name" value="SIROHAEM"/>
</dbReference>
<dbReference type="Gene3D" id="3.30.390.30">
    <property type="match status" value="1"/>
</dbReference>
<keyword evidence="15" id="KW-0534">Nitrate assimilation</keyword>
<evidence type="ECO:0000256" key="8">
    <source>
        <dbReference type="ARBA" id="ARBA00022630"/>
    </source>
</evidence>
<dbReference type="GO" id="GO:0051539">
    <property type="term" value="F:4 iron, 4 sulfur cluster binding"/>
    <property type="evidence" value="ECO:0007669"/>
    <property type="project" value="UniProtKB-KW"/>
</dbReference>
<feature type="domain" description="Rieske" evidence="21">
    <location>
        <begin position="869"/>
        <end position="972"/>
    </location>
</feature>
<dbReference type="InterPro" id="IPR006067">
    <property type="entry name" value="NO2/SO3_Rdtase_4Fe4S_dom"/>
</dbReference>
<dbReference type="InterPro" id="IPR006066">
    <property type="entry name" value="NO2/SO3_Rdtase_FeS/sirohaem_BS"/>
</dbReference>
<dbReference type="GO" id="GO:0046872">
    <property type="term" value="F:metal ion binding"/>
    <property type="evidence" value="ECO:0007669"/>
    <property type="project" value="UniProtKB-KW"/>
</dbReference>
<dbReference type="NCBIfam" id="TIGR02374">
    <property type="entry name" value="nitri_red_nirB"/>
    <property type="match status" value="1"/>
</dbReference>
<dbReference type="Pfam" id="PF04324">
    <property type="entry name" value="Fer2_BFD"/>
    <property type="match status" value="1"/>
</dbReference>
<dbReference type="GO" id="GO:0020037">
    <property type="term" value="F:heme binding"/>
    <property type="evidence" value="ECO:0007669"/>
    <property type="project" value="InterPro"/>
</dbReference>
<keyword evidence="11" id="KW-0274">FAD</keyword>
<keyword evidence="7" id="KW-0349">Heme</keyword>
<evidence type="ECO:0000256" key="12">
    <source>
        <dbReference type="ARBA" id="ARBA00023002"/>
    </source>
</evidence>
<dbReference type="GO" id="GO:0050661">
    <property type="term" value="F:NADP binding"/>
    <property type="evidence" value="ECO:0007669"/>
    <property type="project" value="InterPro"/>
</dbReference>
<dbReference type="NCBIfam" id="NF011565">
    <property type="entry name" value="PRK14989.1"/>
    <property type="match status" value="1"/>
</dbReference>
<dbReference type="PRINTS" id="PR00368">
    <property type="entry name" value="FADPNR"/>
</dbReference>
<dbReference type="EC" id="1.7.1.4" evidence="19"/>
<dbReference type="SUPFAM" id="SSF50022">
    <property type="entry name" value="ISP domain"/>
    <property type="match status" value="1"/>
</dbReference>
<evidence type="ECO:0000256" key="16">
    <source>
        <dbReference type="ARBA" id="ARBA00034078"/>
    </source>
</evidence>
<evidence type="ECO:0000256" key="19">
    <source>
        <dbReference type="ARBA" id="ARBA00066907"/>
    </source>
</evidence>
<dbReference type="InterPro" id="IPR036188">
    <property type="entry name" value="FAD/NAD-bd_sf"/>
</dbReference>
<dbReference type="InterPro" id="IPR005117">
    <property type="entry name" value="NiRdtase/SiRdtase_haem-b_fer"/>
</dbReference>
<evidence type="ECO:0000256" key="2">
    <source>
        <dbReference type="ARBA" id="ARBA00001966"/>
    </source>
</evidence>
<dbReference type="AlphaFoldDB" id="A0A9N9FJ48"/>
<comment type="cofactor">
    <cofactor evidence="16">
        <name>[2Fe-2S] cluster</name>
        <dbReference type="ChEBI" id="CHEBI:190135"/>
    </cofactor>
</comment>
<comment type="pathway">
    <text evidence="4">Nitrogen metabolism; nitrate reduction (assimilation).</text>
</comment>
<dbReference type="SUPFAM" id="SSF55124">
    <property type="entry name" value="Nitrite/Sulfite reductase N-terminal domain-like"/>
    <property type="match status" value="1"/>
</dbReference>
<dbReference type="Proteomes" id="UP000789342">
    <property type="component" value="Unassembled WGS sequence"/>
</dbReference>
<dbReference type="NCBIfam" id="TIGR02378">
    <property type="entry name" value="nirD_assim_sml"/>
    <property type="match status" value="1"/>
</dbReference>
<dbReference type="GO" id="GO:0050660">
    <property type="term" value="F:flavin adenine dinucleotide binding"/>
    <property type="evidence" value="ECO:0007669"/>
    <property type="project" value="InterPro"/>
</dbReference>
<comment type="caution">
    <text evidence="22">The sequence shown here is derived from an EMBL/GenBank/DDBJ whole genome shotgun (WGS) entry which is preliminary data.</text>
</comment>
<keyword evidence="10" id="KW-0479">Metal-binding</keyword>
<dbReference type="Pfam" id="PF03460">
    <property type="entry name" value="NIR_SIR_ferr"/>
    <property type="match status" value="1"/>
</dbReference>
<dbReference type="Gene3D" id="3.30.413.10">
    <property type="entry name" value="Sulfite Reductase Hemoprotein, domain 1"/>
    <property type="match status" value="1"/>
</dbReference>
<dbReference type="SUPFAM" id="SSF51905">
    <property type="entry name" value="FAD/NAD(P)-binding domain"/>
    <property type="match status" value="2"/>
</dbReference>